<dbReference type="GO" id="GO:0016787">
    <property type="term" value="F:hydrolase activity"/>
    <property type="evidence" value="ECO:0007669"/>
    <property type="project" value="UniProtKB-KW"/>
</dbReference>
<dbReference type="SUPFAM" id="SSF52266">
    <property type="entry name" value="SGNH hydrolase"/>
    <property type="match status" value="1"/>
</dbReference>
<keyword evidence="3" id="KW-1185">Reference proteome</keyword>
<sequence>MQPSHVVLLGDSILDNGAYVGGGPDVAAQLRGELPDDWTTTLLAEDGAVTADVVRQLRKLPPTADRLVISVGGNDALGYSGLLSEEAGTVSGALAKLAAAQDSFSAGYSAMAAAVGGLGLPASVCTIYDTPASAPNQRIIRTALAVFNDSITRAAFAAGFSVIDLRVVCDDDGDYANTIEPSVQGGGKIARAVAASLLRGQP</sequence>
<name>A0ABZ2ZYG8_9MICC</name>
<proteinExistence type="predicted"/>
<dbReference type="EC" id="3.1.-.-" evidence="2"/>
<dbReference type="InterPro" id="IPR013830">
    <property type="entry name" value="SGNH_hydro"/>
</dbReference>
<dbReference type="RefSeq" id="WP_342024844.1">
    <property type="nucleotide sequence ID" value="NZ_CP151657.1"/>
</dbReference>
<feature type="domain" description="SGNH hydrolase-type esterase" evidence="1">
    <location>
        <begin position="8"/>
        <end position="174"/>
    </location>
</feature>
<evidence type="ECO:0000313" key="2">
    <source>
        <dbReference type="EMBL" id="WZP17248.1"/>
    </source>
</evidence>
<evidence type="ECO:0000313" key="3">
    <source>
        <dbReference type="Proteomes" id="UP001448858"/>
    </source>
</evidence>
<organism evidence="2 3">
    <name type="scientific">Arthrobacter citreus</name>
    <dbReference type="NCBI Taxonomy" id="1670"/>
    <lineage>
        <taxon>Bacteria</taxon>
        <taxon>Bacillati</taxon>
        <taxon>Actinomycetota</taxon>
        <taxon>Actinomycetes</taxon>
        <taxon>Micrococcales</taxon>
        <taxon>Micrococcaceae</taxon>
        <taxon>Arthrobacter</taxon>
    </lineage>
</organism>
<dbReference type="InterPro" id="IPR036514">
    <property type="entry name" value="SGNH_hydro_sf"/>
</dbReference>
<dbReference type="Proteomes" id="UP001448858">
    <property type="component" value="Chromosome"/>
</dbReference>
<gene>
    <name evidence="2" type="ORF">AAE021_06750</name>
</gene>
<keyword evidence="2" id="KW-0378">Hydrolase</keyword>
<accession>A0ABZ2ZYG8</accession>
<dbReference type="Pfam" id="PF13472">
    <property type="entry name" value="Lipase_GDSL_2"/>
    <property type="match status" value="1"/>
</dbReference>
<evidence type="ECO:0000259" key="1">
    <source>
        <dbReference type="Pfam" id="PF13472"/>
    </source>
</evidence>
<reference evidence="2 3" key="1">
    <citation type="submission" date="2024-04" db="EMBL/GenBank/DDBJ databases">
        <title>Arthrobacter sp. from Plains bison fecal sample.</title>
        <authorList>
            <person name="Ruzzini A."/>
        </authorList>
    </citation>
    <scope>NUCLEOTIDE SEQUENCE [LARGE SCALE GENOMIC DNA]</scope>
    <source>
        <strain evidence="2 3">EINP1</strain>
    </source>
</reference>
<protein>
    <submittedName>
        <fullName evidence="2">SGNH/GDSL hydrolase family protein</fullName>
        <ecNumber evidence="2">3.1.-.-</ecNumber>
    </submittedName>
</protein>
<dbReference type="Gene3D" id="3.40.50.1110">
    <property type="entry name" value="SGNH hydrolase"/>
    <property type="match status" value="1"/>
</dbReference>
<dbReference type="EMBL" id="CP151657">
    <property type="protein sequence ID" value="WZP17248.1"/>
    <property type="molecule type" value="Genomic_DNA"/>
</dbReference>